<proteinExistence type="predicted"/>
<comment type="caution">
    <text evidence="5">The sequence shown here is derived from an EMBL/GenBank/DDBJ whole genome shotgun (WGS) entry which is preliminary data.</text>
</comment>
<dbReference type="GO" id="GO:0006633">
    <property type="term" value="P:fatty acid biosynthetic process"/>
    <property type="evidence" value="ECO:0007669"/>
    <property type="project" value="InterPro"/>
</dbReference>
<dbReference type="EMBL" id="QRZF01000022">
    <property type="protein sequence ID" value="RGV48595.1"/>
    <property type="molecule type" value="Genomic_DNA"/>
</dbReference>
<dbReference type="PANTHER" id="PTHR34069:SF2">
    <property type="entry name" value="BETA-KETOACYL-[ACYL-CARRIER-PROTEIN] SYNTHASE III"/>
    <property type="match status" value="1"/>
</dbReference>
<accession>A0A412XTW6</accession>
<dbReference type="AlphaFoldDB" id="A0A412XTW6"/>
<feature type="domain" description="Beta-ketoacyl-[acyl-carrier-protein] synthase III N-terminal" evidence="4">
    <location>
        <begin position="109"/>
        <end position="186"/>
    </location>
</feature>
<keyword evidence="1" id="KW-0808">Transferase</keyword>
<evidence type="ECO:0000313" key="5">
    <source>
        <dbReference type="EMBL" id="RGV48595.1"/>
    </source>
</evidence>
<dbReference type="CDD" id="cd00830">
    <property type="entry name" value="KAS_III"/>
    <property type="match status" value="1"/>
</dbReference>
<dbReference type="PANTHER" id="PTHR34069">
    <property type="entry name" value="3-OXOACYL-[ACYL-CARRIER-PROTEIN] SYNTHASE 3"/>
    <property type="match status" value="1"/>
</dbReference>
<dbReference type="Pfam" id="PF08545">
    <property type="entry name" value="ACP_syn_III"/>
    <property type="match status" value="1"/>
</dbReference>
<evidence type="ECO:0000313" key="6">
    <source>
        <dbReference type="Proteomes" id="UP000283850"/>
    </source>
</evidence>
<dbReference type="InterPro" id="IPR016039">
    <property type="entry name" value="Thiolase-like"/>
</dbReference>
<evidence type="ECO:0000259" key="4">
    <source>
        <dbReference type="Pfam" id="PF08545"/>
    </source>
</evidence>
<sequence length="333" mass="36654">MNKVYIKAINYYLPEQILTNDQISERFLEWSAEKVAKKVGITERHLSAENETAADMAYKAAEKLFAENPKVKEQVDFLLLCSQSVDYKLPSSSCILQDRLGLSKKCGAFDFNLGCSGYEYGLAVAKGLIVSGIANNILLLTAETYTKYIHPEDKGNQTIFGDAATASLISTEGFAEIGEFVLGTDGSGAKNLIVNTGGSRNPEKTGNQSIDENGNIQWDDNLFMDGGAVFNFTSDVVPPMVEGLLAKENMVQDDVDLWIFHQANKYMINYLRKLMMIDKDKFYIFMEKVGNTVSSTVPIAIAEAKKENKLHGKVLLAGFGVGLSWGATMINCE</sequence>
<feature type="domain" description="Beta-ketoacyl-[acyl-carrier-protein] synthase III C-terminal" evidence="3">
    <location>
        <begin position="245"/>
        <end position="331"/>
    </location>
</feature>
<dbReference type="InterPro" id="IPR013751">
    <property type="entry name" value="ACP_syn_III_N"/>
</dbReference>
<dbReference type="NCBIfam" id="NF006829">
    <property type="entry name" value="PRK09352.1"/>
    <property type="match status" value="1"/>
</dbReference>
<dbReference type="Pfam" id="PF08541">
    <property type="entry name" value="ACP_syn_III_C"/>
    <property type="match status" value="1"/>
</dbReference>
<dbReference type="Proteomes" id="UP000283850">
    <property type="component" value="Unassembled WGS sequence"/>
</dbReference>
<protein>
    <submittedName>
        <fullName evidence="5">Ketoacyl-ACP synthase III</fullName>
    </submittedName>
</protein>
<evidence type="ECO:0000256" key="1">
    <source>
        <dbReference type="ARBA" id="ARBA00022679"/>
    </source>
</evidence>
<name>A0A412XTW6_9BACE</name>
<evidence type="ECO:0000259" key="3">
    <source>
        <dbReference type="Pfam" id="PF08541"/>
    </source>
</evidence>
<dbReference type="GO" id="GO:0004315">
    <property type="term" value="F:3-oxoacyl-[acyl-carrier-protein] synthase activity"/>
    <property type="evidence" value="ECO:0007669"/>
    <property type="project" value="InterPro"/>
</dbReference>
<dbReference type="Gene3D" id="3.40.47.10">
    <property type="match status" value="1"/>
</dbReference>
<dbReference type="SUPFAM" id="SSF53901">
    <property type="entry name" value="Thiolase-like"/>
    <property type="match status" value="1"/>
</dbReference>
<gene>
    <name evidence="5" type="ORF">DWW10_21800</name>
</gene>
<dbReference type="RefSeq" id="WP_022394463.1">
    <property type="nucleotide sequence ID" value="NZ_QRZF01000022.1"/>
</dbReference>
<dbReference type="InterPro" id="IPR013747">
    <property type="entry name" value="ACP_syn_III_C"/>
</dbReference>
<dbReference type="GO" id="GO:0044550">
    <property type="term" value="P:secondary metabolite biosynthetic process"/>
    <property type="evidence" value="ECO:0007669"/>
    <property type="project" value="TreeGrafter"/>
</dbReference>
<keyword evidence="2" id="KW-0012">Acyltransferase</keyword>
<organism evidence="5 6">
    <name type="scientific">Bacteroides intestinalis</name>
    <dbReference type="NCBI Taxonomy" id="329854"/>
    <lineage>
        <taxon>Bacteria</taxon>
        <taxon>Pseudomonadati</taxon>
        <taxon>Bacteroidota</taxon>
        <taxon>Bacteroidia</taxon>
        <taxon>Bacteroidales</taxon>
        <taxon>Bacteroidaceae</taxon>
        <taxon>Bacteroides</taxon>
    </lineage>
</organism>
<evidence type="ECO:0000256" key="2">
    <source>
        <dbReference type="ARBA" id="ARBA00023315"/>
    </source>
</evidence>
<reference evidence="5 6" key="1">
    <citation type="submission" date="2018-08" db="EMBL/GenBank/DDBJ databases">
        <title>A genome reference for cultivated species of the human gut microbiota.</title>
        <authorList>
            <person name="Zou Y."/>
            <person name="Xue W."/>
            <person name="Luo G."/>
        </authorList>
    </citation>
    <scope>NUCLEOTIDE SEQUENCE [LARGE SCALE GENOMIC DNA]</scope>
    <source>
        <strain evidence="5 6">AF14-32</strain>
    </source>
</reference>